<dbReference type="InterPro" id="IPR036928">
    <property type="entry name" value="AS_sf"/>
</dbReference>
<dbReference type="PANTHER" id="PTHR11895">
    <property type="entry name" value="TRANSAMIDASE"/>
    <property type="match status" value="1"/>
</dbReference>
<reference evidence="3" key="1">
    <citation type="submission" date="2022-10" db="EMBL/GenBank/DDBJ databases">
        <title>Culturing micro-colonial fungi from biological soil crusts in the Mojave desert and describing Neophaeococcomyces mojavensis, and introducing the new genera and species Taxawa tesnikishii.</title>
        <authorList>
            <person name="Kurbessoian T."/>
            <person name="Stajich J.E."/>
        </authorList>
    </citation>
    <scope>NUCLEOTIDE SEQUENCE</scope>
    <source>
        <strain evidence="3">TK_41</strain>
    </source>
</reference>
<dbReference type="Proteomes" id="UP001172673">
    <property type="component" value="Unassembled WGS sequence"/>
</dbReference>
<dbReference type="AlphaFoldDB" id="A0AA38XAA2"/>
<dbReference type="Pfam" id="PF01425">
    <property type="entry name" value="Amidase"/>
    <property type="match status" value="1"/>
</dbReference>
<sequence>MAEPCELGASEARQLIGQKRLSPVDLLESCIARIELVNPAVNAIVTKAYESARVEAKAAHDAAQSGKALGLLHGLPVVVKDLNATKGIRTTLGSPLFKDNVPDADDSVVARLRRHGAIILGKTNTPDFGCGSNTRNPLFGATSNPFDLQRTSGGSSGGAGAALATGMTPLANGSDSGASIRNPAAFCGVFGIRPTPGLVASKQRAMGLSFNGVEGPLGRSIADVALLLSALAEYDSVDMLARPVDSSVFLSLKHVDVSSLRVAYSEDLGFAPVDTVVRETFQKKLKTISSSFAAFDAVNPDMKDAESAYWGVRGLHILASSRKLYDQHPHDIGSNLRENIESVKDLSAQDMADALVQQTQTYQRFQAMFEKHDVLITPVANVLPFPHEQLYPEQLEGRPAGHYAEWFSLCYGISLVGHPALSIPAGLDPQGTPFGLQVVGPRFSDHRLLEIGQALESLFASYPDLAQPKPNIEKLSGASK</sequence>
<dbReference type="InterPro" id="IPR023631">
    <property type="entry name" value="Amidase_dom"/>
</dbReference>
<dbReference type="PROSITE" id="PS00571">
    <property type="entry name" value="AMIDASES"/>
    <property type="match status" value="1"/>
</dbReference>
<comment type="similarity">
    <text evidence="1">Belongs to the amidase family.</text>
</comment>
<dbReference type="GO" id="GO:0003824">
    <property type="term" value="F:catalytic activity"/>
    <property type="evidence" value="ECO:0007669"/>
    <property type="project" value="InterPro"/>
</dbReference>
<protein>
    <recommendedName>
        <fullName evidence="2">Amidase domain-containing protein</fullName>
    </recommendedName>
</protein>
<dbReference type="InterPro" id="IPR020556">
    <property type="entry name" value="Amidase_CS"/>
</dbReference>
<keyword evidence="4" id="KW-1185">Reference proteome</keyword>
<evidence type="ECO:0000256" key="1">
    <source>
        <dbReference type="ARBA" id="ARBA00009199"/>
    </source>
</evidence>
<proteinExistence type="inferred from homology"/>
<evidence type="ECO:0000313" key="3">
    <source>
        <dbReference type="EMBL" id="KAJ9609759.1"/>
    </source>
</evidence>
<dbReference type="SUPFAM" id="SSF75304">
    <property type="entry name" value="Amidase signature (AS) enzymes"/>
    <property type="match status" value="1"/>
</dbReference>
<dbReference type="InterPro" id="IPR000120">
    <property type="entry name" value="Amidase"/>
</dbReference>
<feature type="domain" description="Amidase" evidence="2">
    <location>
        <begin position="25"/>
        <end position="449"/>
    </location>
</feature>
<name>A0AA38XAA2_9EURO</name>
<dbReference type="EMBL" id="JAPDRK010000008">
    <property type="protein sequence ID" value="KAJ9609759.1"/>
    <property type="molecule type" value="Genomic_DNA"/>
</dbReference>
<organism evidence="3 4">
    <name type="scientific">Cladophialophora chaetospira</name>
    <dbReference type="NCBI Taxonomy" id="386627"/>
    <lineage>
        <taxon>Eukaryota</taxon>
        <taxon>Fungi</taxon>
        <taxon>Dikarya</taxon>
        <taxon>Ascomycota</taxon>
        <taxon>Pezizomycotina</taxon>
        <taxon>Eurotiomycetes</taxon>
        <taxon>Chaetothyriomycetidae</taxon>
        <taxon>Chaetothyriales</taxon>
        <taxon>Herpotrichiellaceae</taxon>
        <taxon>Cladophialophora</taxon>
    </lineage>
</organism>
<accession>A0AA38XAA2</accession>
<dbReference type="Gene3D" id="3.90.1300.10">
    <property type="entry name" value="Amidase signature (AS) domain"/>
    <property type="match status" value="1"/>
</dbReference>
<gene>
    <name evidence="3" type="ORF">H2200_006087</name>
</gene>
<evidence type="ECO:0000313" key="4">
    <source>
        <dbReference type="Proteomes" id="UP001172673"/>
    </source>
</evidence>
<comment type="caution">
    <text evidence="3">The sequence shown here is derived from an EMBL/GenBank/DDBJ whole genome shotgun (WGS) entry which is preliminary data.</text>
</comment>
<evidence type="ECO:0000259" key="2">
    <source>
        <dbReference type="Pfam" id="PF01425"/>
    </source>
</evidence>
<dbReference type="PANTHER" id="PTHR11895:SF76">
    <property type="entry name" value="INDOLEACETAMIDE HYDROLASE"/>
    <property type="match status" value="1"/>
</dbReference>